<organism evidence="1 2">
    <name type="scientific">Melia azedarach</name>
    <name type="common">Chinaberry tree</name>
    <dbReference type="NCBI Taxonomy" id="155640"/>
    <lineage>
        <taxon>Eukaryota</taxon>
        <taxon>Viridiplantae</taxon>
        <taxon>Streptophyta</taxon>
        <taxon>Embryophyta</taxon>
        <taxon>Tracheophyta</taxon>
        <taxon>Spermatophyta</taxon>
        <taxon>Magnoliopsida</taxon>
        <taxon>eudicotyledons</taxon>
        <taxon>Gunneridae</taxon>
        <taxon>Pentapetalae</taxon>
        <taxon>rosids</taxon>
        <taxon>malvids</taxon>
        <taxon>Sapindales</taxon>
        <taxon>Meliaceae</taxon>
        <taxon>Melia</taxon>
    </lineage>
</organism>
<evidence type="ECO:0000313" key="2">
    <source>
        <dbReference type="Proteomes" id="UP001164539"/>
    </source>
</evidence>
<name>A0ACC1X6L8_MELAZ</name>
<accession>A0ACC1X6L8</accession>
<comment type="caution">
    <text evidence="1">The sequence shown here is derived from an EMBL/GenBank/DDBJ whole genome shotgun (WGS) entry which is preliminary data.</text>
</comment>
<keyword evidence="2" id="KW-1185">Reference proteome</keyword>
<evidence type="ECO:0000313" key="1">
    <source>
        <dbReference type="EMBL" id="KAJ4705825.1"/>
    </source>
</evidence>
<proteinExistence type="predicted"/>
<dbReference type="EMBL" id="CM051404">
    <property type="protein sequence ID" value="KAJ4705825.1"/>
    <property type="molecule type" value="Genomic_DNA"/>
</dbReference>
<sequence length="292" mass="32439">MASIPQFYSDCSFSSTDFSQFSYAVAAAEAAVGENNNCGDGAVSSGTISSSCGGGAAAVSSCAISTSCDALWTTEENFPVCFDNVLPPESDVVSPAPMVSYPDQLGIYDSVVPTLPPEYNNIGLCGIPGVQNFGSRFQFRPTDVCEFGDDCYGFMHELKPIYPAATENWGIQNNQIMPAMEEANIIKVGRYSVEERKDRILRYLKKKNQRNFNKTIKYACRKTLADRRVRVRGRFARNNELYEEEMVMKNNESSQKDKELYCSTADSVQIKQDEDWLQEAMASLMYLPYIAG</sequence>
<dbReference type="Proteomes" id="UP001164539">
    <property type="component" value="Chromosome 11"/>
</dbReference>
<gene>
    <name evidence="1" type="ORF">OWV82_019561</name>
</gene>
<reference evidence="1 2" key="1">
    <citation type="journal article" date="2023" name="Science">
        <title>Complex scaffold remodeling in plant triterpene biosynthesis.</title>
        <authorList>
            <person name="De La Pena R."/>
            <person name="Hodgson H."/>
            <person name="Liu J.C."/>
            <person name="Stephenson M.J."/>
            <person name="Martin A.C."/>
            <person name="Owen C."/>
            <person name="Harkess A."/>
            <person name="Leebens-Mack J."/>
            <person name="Jimenez L.E."/>
            <person name="Osbourn A."/>
            <person name="Sattely E.S."/>
        </authorList>
    </citation>
    <scope>NUCLEOTIDE SEQUENCE [LARGE SCALE GENOMIC DNA]</scope>
    <source>
        <strain evidence="2">cv. JPN11</strain>
        <tissue evidence="1">Leaf</tissue>
    </source>
</reference>
<protein>
    <submittedName>
        <fullName evidence="1">Zinc finger protein CONSTANS</fullName>
    </submittedName>
</protein>